<gene>
    <name evidence="2" type="ORF">RPMA_23025</name>
</gene>
<dbReference type="EMBL" id="CP036498">
    <property type="protein sequence ID" value="QUS41393.1"/>
    <property type="molecule type" value="Genomic_DNA"/>
</dbReference>
<keyword evidence="3" id="KW-1185">Reference proteome</keyword>
<feature type="transmembrane region" description="Helical" evidence="1">
    <location>
        <begin position="21"/>
        <end position="43"/>
    </location>
</feature>
<dbReference type="RefSeq" id="WP_211910035.1">
    <property type="nucleotide sequence ID" value="NZ_CP036498.1"/>
</dbReference>
<evidence type="ECO:0000256" key="1">
    <source>
        <dbReference type="SAM" id="Phobius"/>
    </source>
</evidence>
<accession>A0ABX8ACB7</accession>
<evidence type="ECO:0000313" key="2">
    <source>
        <dbReference type="EMBL" id="QUS41393.1"/>
    </source>
</evidence>
<sequence>MATAPSSRSAMEIELTKLSSPGIFLFRMMVFLVLGGLIAAVLYKQIVTAFFANPGLNALIGGVLLIGIILSFRQVIRLYPEVRWVNGFRISDPGLVQDRRPVLLAPMAAILGGERSGRMSISQQTMRHLLDSIATRLDEARDISRYMTGLLVFLGLLGTFWGLIETVGSVGKVIEGLKVGGDSGSLFDTLKEGLAAPLSGMGISFSSSLFGLAGSLILGFLDLQSSQAQNRFYTDLEDWLASTVTEYSGTPAIVAGAPAAAAVASPDLLDAIERLRRSVEDNGNRSTTTAMANLADAIQGLVAHMRSEQEMIREWADSQGEQSKEIKKLLERIARQPEKS</sequence>
<feature type="transmembrane region" description="Helical" evidence="1">
    <location>
        <begin position="146"/>
        <end position="164"/>
    </location>
</feature>
<keyword evidence="1" id="KW-1133">Transmembrane helix</keyword>
<keyword evidence="1" id="KW-0472">Membrane</keyword>
<keyword evidence="1" id="KW-0812">Transmembrane</keyword>
<name>A0ABX8ACB7_9BRAD</name>
<protein>
    <submittedName>
        <fullName evidence="2">Flagellar motor protein MotA</fullName>
    </submittedName>
</protein>
<keyword evidence="2" id="KW-0282">Flagellum</keyword>
<keyword evidence="2" id="KW-0969">Cilium</keyword>
<proteinExistence type="predicted"/>
<dbReference type="Proteomes" id="UP000682843">
    <property type="component" value="Chromosome"/>
</dbReference>
<reference evidence="2 3" key="1">
    <citation type="submission" date="2019-02" db="EMBL/GenBank/DDBJ databases">
        <title>Emended description of the genus Rhodopseudomonas and description of Rhodopseudomonas albus sp. nov., a non-phototrophic, heavy-metal-tolerant bacterium isolated from garden soil.</title>
        <authorList>
            <person name="Bao Z."/>
            <person name="Cao W.W."/>
            <person name="Sato Y."/>
            <person name="Nishizawa T."/>
            <person name="Zhao J."/>
            <person name="Guo Y."/>
            <person name="Ohta H."/>
        </authorList>
    </citation>
    <scope>NUCLEOTIDE SEQUENCE [LARGE SCALE GENOMIC DNA]</scope>
    <source>
        <strain evidence="2 3">SK50-23</strain>
    </source>
</reference>
<feature type="transmembrane region" description="Helical" evidence="1">
    <location>
        <begin position="55"/>
        <end position="76"/>
    </location>
</feature>
<evidence type="ECO:0000313" key="3">
    <source>
        <dbReference type="Proteomes" id="UP000682843"/>
    </source>
</evidence>
<keyword evidence="2" id="KW-0966">Cell projection</keyword>
<feature type="transmembrane region" description="Helical" evidence="1">
    <location>
        <begin position="194"/>
        <end position="221"/>
    </location>
</feature>
<organism evidence="2 3">
    <name type="scientific">Tardiphaga alba</name>
    <dbReference type="NCBI Taxonomy" id="340268"/>
    <lineage>
        <taxon>Bacteria</taxon>
        <taxon>Pseudomonadati</taxon>
        <taxon>Pseudomonadota</taxon>
        <taxon>Alphaproteobacteria</taxon>
        <taxon>Hyphomicrobiales</taxon>
        <taxon>Nitrobacteraceae</taxon>
        <taxon>Tardiphaga</taxon>
    </lineage>
</organism>